<dbReference type="EMBL" id="LSSM01004471">
    <property type="protein sequence ID" value="OMJ14822.1"/>
    <property type="molecule type" value="Genomic_DNA"/>
</dbReference>
<comment type="caution">
    <text evidence="1">The sequence shown here is derived from an EMBL/GenBank/DDBJ whole genome shotgun (WGS) entry which is preliminary data.</text>
</comment>
<sequence length="9" mass="1180">MTIHSLRHW</sequence>
<feature type="non-terminal residue" evidence="1">
    <location>
        <position position="9"/>
    </location>
</feature>
<keyword evidence="2" id="KW-1185">Reference proteome</keyword>
<organism evidence="1 2">
    <name type="scientific">Smittium culicis</name>
    <dbReference type="NCBI Taxonomy" id="133412"/>
    <lineage>
        <taxon>Eukaryota</taxon>
        <taxon>Fungi</taxon>
        <taxon>Fungi incertae sedis</taxon>
        <taxon>Zoopagomycota</taxon>
        <taxon>Kickxellomycotina</taxon>
        <taxon>Harpellomycetes</taxon>
        <taxon>Harpellales</taxon>
        <taxon>Legeriomycetaceae</taxon>
        <taxon>Smittium</taxon>
    </lineage>
</organism>
<proteinExistence type="predicted"/>
<reference evidence="2" key="1">
    <citation type="submission" date="2017-01" db="EMBL/GenBank/DDBJ databases">
        <authorList>
            <person name="Wang Y."/>
            <person name="White M."/>
            <person name="Kvist S."/>
            <person name="Moncalvo J.-M."/>
        </authorList>
    </citation>
    <scope>NUCLEOTIDE SEQUENCE [LARGE SCALE GENOMIC DNA]</scope>
    <source>
        <strain evidence="2">ID-206-W2</strain>
    </source>
</reference>
<protein>
    <submittedName>
        <fullName evidence="1">Uncharacterized protein</fullName>
    </submittedName>
</protein>
<evidence type="ECO:0000313" key="1">
    <source>
        <dbReference type="EMBL" id="OMJ14822.1"/>
    </source>
</evidence>
<gene>
    <name evidence="1" type="ORF">AYI69_g8426</name>
</gene>
<name>A0A1R1XJK3_9FUNG</name>
<evidence type="ECO:0000313" key="2">
    <source>
        <dbReference type="Proteomes" id="UP000187429"/>
    </source>
</evidence>
<dbReference type="Proteomes" id="UP000187429">
    <property type="component" value="Unassembled WGS sequence"/>
</dbReference>
<accession>A0A1R1XJK3</accession>